<dbReference type="RefSeq" id="WP_226695633.1">
    <property type="nucleotide sequence ID" value="NZ_JAJAPX010000003.1"/>
</dbReference>
<dbReference type="InterPro" id="IPR014721">
    <property type="entry name" value="Ribsml_uS5_D2-typ_fold_subgr"/>
</dbReference>
<organism evidence="1 2">
    <name type="scientific">Neotamlana sargassicola</name>
    <dbReference type="NCBI Taxonomy" id="2883125"/>
    <lineage>
        <taxon>Bacteria</taxon>
        <taxon>Pseudomonadati</taxon>
        <taxon>Bacteroidota</taxon>
        <taxon>Flavobacteriia</taxon>
        <taxon>Flavobacteriales</taxon>
        <taxon>Flavobacteriaceae</taxon>
        <taxon>Neotamlana</taxon>
    </lineage>
</organism>
<dbReference type="SUPFAM" id="SSF54211">
    <property type="entry name" value="Ribosomal protein S5 domain 2-like"/>
    <property type="match status" value="1"/>
</dbReference>
<dbReference type="GO" id="GO:0016301">
    <property type="term" value="F:kinase activity"/>
    <property type="evidence" value="ECO:0007669"/>
    <property type="project" value="UniProtKB-KW"/>
</dbReference>
<keyword evidence="1" id="KW-0418">Kinase</keyword>
<name>A0A9X1I7D7_9FLAO</name>
<dbReference type="NCBIfam" id="NF040656">
    <property type="entry name" value="GHMP_GYDIA"/>
    <property type="match status" value="1"/>
</dbReference>
<dbReference type="EMBL" id="JAJAPX010000003">
    <property type="protein sequence ID" value="MCB4808210.1"/>
    <property type="molecule type" value="Genomic_DNA"/>
</dbReference>
<gene>
    <name evidence="1" type="ORF">LG651_08090</name>
</gene>
<dbReference type="Gene3D" id="3.30.230.10">
    <property type="match status" value="1"/>
</dbReference>
<comment type="caution">
    <text evidence="1">The sequence shown here is derived from an EMBL/GenBank/DDBJ whole genome shotgun (WGS) entry which is preliminary data.</text>
</comment>
<evidence type="ECO:0000313" key="2">
    <source>
        <dbReference type="Proteomes" id="UP001139286"/>
    </source>
</evidence>
<proteinExistence type="predicted"/>
<reference evidence="1" key="1">
    <citation type="submission" date="2021-10" db="EMBL/GenBank/DDBJ databases">
        <title>Tamlana sargassums sp. nov., and Tamlana laminarinivorans sp. nov., two new bacteria isolated from the brown alga.</title>
        <authorList>
            <person name="Li J."/>
        </authorList>
    </citation>
    <scope>NUCLEOTIDE SEQUENCE</scope>
    <source>
        <strain evidence="1">62-3</strain>
    </source>
</reference>
<sequence length="301" mass="34632">MQEFYSNGKLLLTGEYVVLDGVTALAVPTKYGQSLTVEHIPEQKLIWESFNHESELWFHTEFDLTSQPIKWQTKSDVAKRLVQILNAVKQLNPEFLNNKHGFKIKTHLDFPNNWGLGTSSTLINNIAQWANVDAFKLLELTFGGSGYDIACAQNNTAITYTIKDNTPSINPIIFNPDFKSFLYFVHLNQKQNSRDGINYYRKQKKNSIFEIRSINDLTKKIINCNKLVEFIELIELHEMVIAKITKQIPVKTKLFNDFNGAIKSLGAWGGDFVLVVSIDDPTNYFYKRNYKTVITYKDMIL</sequence>
<dbReference type="AlphaFoldDB" id="A0A9X1I7D7"/>
<keyword evidence="2" id="KW-1185">Reference proteome</keyword>
<keyword evidence="1" id="KW-0808">Transferase</keyword>
<accession>A0A9X1I7D7</accession>
<dbReference type="InterPro" id="IPR047765">
    <property type="entry name" value="GHMP_GYDIA-like"/>
</dbReference>
<evidence type="ECO:0000313" key="1">
    <source>
        <dbReference type="EMBL" id="MCB4808210.1"/>
    </source>
</evidence>
<dbReference type="Proteomes" id="UP001139286">
    <property type="component" value="Unassembled WGS sequence"/>
</dbReference>
<dbReference type="InterPro" id="IPR020568">
    <property type="entry name" value="Ribosomal_Su5_D2-typ_SF"/>
</dbReference>
<protein>
    <submittedName>
        <fullName evidence="1">GHMP kinase</fullName>
    </submittedName>
</protein>